<dbReference type="AlphaFoldDB" id="A0AAU2AHU7"/>
<proteinExistence type="predicted"/>
<accession>A0AAU2AHU7</accession>
<protein>
    <submittedName>
        <fullName evidence="2">Uncharacterized protein</fullName>
    </submittedName>
</protein>
<evidence type="ECO:0000313" key="2">
    <source>
        <dbReference type="EMBL" id="WTT23296.1"/>
    </source>
</evidence>
<sequence length="137" mass="14467">MTTHPATGTTRTPAQEPAPPPAEVPAPTAPTADLPRSLARLIARAQAAGWTTTVETQPGCCALVLTARQESGETVLRCVWRLTARGYRWDGATLARNGQQAAEGIAWRALGDLVDARHPPPAQCRSCQPTASEVPPP</sequence>
<name>A0AAU2AHU7_9ACTN</name>
<organism evidence="2">
    <name type="scientific">Streptomyces sp. NBC_00093</name>
    <dbReference type="NCBI Taxonomy" id="2975649"/>
    <lineage>
        <taxon>Bacteria</taxon>
        <taxon>Bacillati</taxon>
        <taxon>Actinomycetota</taxon>
        <taxon>Actinomycetes</taxon>
        <taxon>Kitasatosporales</taxon>
        <taxon>Streptomycetaceae</taxon>
        <taxon>Streptomyces</taxon>
    </lineage>
</organism>
<feature type="compositionally biased region" description="Pro residues" evidence="1">
    <location>
        <begin position="16"/>
        <end position="28"/>
    </location>
</feature>
<feature type="compositionally biased region" description="Low complexity" evidence="1">
    <location>
        <begin position="1"/>
        <end position="15"/>
    </location>
</feature>
<feature type="region of interest" description="Disordered" evidence="1">
    <location>
        <begin position="1"/>
        <end position="35"/>
    </location>
</feature>
<evidence type="ECO:0000256" key="1">
    <source>
        <dbReference type="SAM" id="MobiDB-lite"/>
    </source>
</evidence>
<dbReference type="EMBL" id="CP108222">
    <property type="protein sequence ID" value="WTT23296.1"/>
    <property type="molecule type" value="Genomic_DNA"/>
</dbReference>
<gene>
    <name evidence="2" type="ORF">OHA22_50975</name>
</gene>
<reference evidence="2" key="1">
    <citation type="submission" date="2022-10" db="EMBL/GenBank/DDBJ databases">
        <title>The complete genomes of actinobacterial strains from the NBC collection.</title>
        <authorList>
            <person name="Joergensen T.S."/>
            <person name="Alvarez Arevalo M."/>
            <person name="Sterndorff E.B."/>
            <person name="Faurdal D."/>
            <person name="Vuksanovic O."/>
            <person name="Mourched A.-S."/>
            <person name="Charusanti P."/>
            <person name="Shaw S."/>
            <person name="Blin K."/>
            <person name="Weber T."/>
        </authorList>
    </citation>
    <scope>NUCLEOTIDE SEQUENCE</scope>
    <source>
        <strain evidence="2">NBC_00093</strain>
    </source>
</reference>